<dbReference type="Proteomes" id="UP000087766">
    <property type="component" value="Unplaced"/>
</dbReference>
<dbReference type="OrthoDB" id="1431760at2759"/>
<dbReference type="PROSITE" id="PS50104">
    <property type="entry name" value="TIR"/>
    <property type="match status" value="1"/>
</dbReference>
<name>A0A3Q0EQ62_VIGRR</name>
<dbReference type="GO" id="GO:0007165">
    <property type="term" value="P:signal transduction"/>
    <property type="evidence" value="ECO:0007669"/>
    <property type="project" value="InterPro"/>
</dbReference>
<dbReference type="AlphaFoldDB" id="A0A3Q0EQ62"/>
<sequence length="292" mass="34231">MSLSGSDDEMEMDFLRDRYQEMHSGNSEVFLSFRGEDTRASFTSHLYTALQNAGIFVFKDDESLPRGKQISPSLQLGIEESQISIVVFSKNYAESFWCLKELEKIMECHRTIGNVVLPVFYDVDPSEVRHQRGDFGKAFQRLLSKFSKEEEEKVLDWKQRWWKTLREICDISAVEILSPSRIERVDKLDNQWEKRLLDNQWEKRLLDNQWEKRLLEVVQISKILDLNPRGKMKIADSIEILVRQSMAGLFKGAEIPFRKEKVDDAMDFLVKQWREVFCEAFSISEVALLDPC</sequence>
<reference evidence="4" key="1">
    <citation type="submission" date="2025-08" db="UniProtKB">
        <authorList>
            <consortium name="RefSeq"/>
        </authorList>
    </citation>
    <scope>IDENTIFICATION</scope>
    <source>
        <tissue evidence="4">Leaf</tissue>
    </source>
</reference>
<dbReference type="STRING" id="3916.A0A3Q0EQ62"/>
<dbReference type="RefSeq" id="XP_022632564.1">
    <property type="nucleotide sequence ID" value="XM_022776843.1"/>
</dbReference>
<dbReference type="SUPFAM" id="SSF52200">
    <property type="entry name" value="Toll/Interleukin receptor TIR domain"/>
    <property type="match status" value="1"/>
</dbReference>
<dbReference type="PANTHER" id="PTHR32009:SF160">
    <property type="entry name" value="DISEASE RESISTANCE PROTEIN (TIR-NBS-LRR CLASS)"/>
    <property type="match status" value="1"/>
</dbReference>
<dbReference type="KEGG" id="vra:106780054"/>
<dbReference type="InterPro" id="IPR000157">
    <property type="entry name" value="TIR_dom"/>
</dbReference>
<dbReference type="Pfam" id="PF01582">
    <property type="entry name" value="TIR"/>
    <property type="match status" value="1"/>
</dbReference>
<keyword evidence="1" id="KW-0520">NAD</keyword>
<feature type="domain" description="TIR" evidence="2">
    <location>
        <begin position="25"/>
        <end position="169"/>
    </location>
</feature>
<evidence type="ECO:0000256" key="1">
    <source>
        <dbReference type="ARBA" id="ARBA00023027"/>
    </source>
</evidence>
<protein>
    <submittedName>
        <fullName evidence="4">TMV resistance protein N-like isoform X1</fullName>
    </submittedName>
</protein>
<evidence type="ECO:0000259" key="2">
    <source>
        <dbReference type="PROSITE" id="PS50104"/>
    </source>
</evidence>
<dbReference type="InterPro" id="IPR035897">
    <property type="entry name" value="Toll_tir_struct_dom_sf"/>
</dbReference>
<dbReference type="Gene3D" id="3.40.50.10140">
    <property type="entry name" value="Toll/interleukin-1 receptor homology (TIR) domain"/>
    <property type="match status" value="1"/>
</dbReference>
<evidence type="ECO:0000313" key="3">
    <source>
        <dbReference type="Proteomes" id="UP000087766"/>
    </source>
</evidence>
<evidence type="ECO:0000313" key="4">
    <source>
        <dbReference type="RefSeq" id="XP_022632564.1"/>
    </source>
</evidence>
<dbReference type="GeneID" id="106780054"/>
<gene>
    <name evidence="4" type="primary">LOC106780054</name>
</gene>
<organism evidence="3 4">
    <name type="scientific">Vigna radiata var. radiata</name>
    <name type="common">Mung bean</name>
    <name type="synonym">Phaseolus aureus</name>
    <dbReference type="NCBI Taxonomy" id="3916"/>
    <lineage>
        <taxon>Eukaryota</taxon>
        <taxon>Viridiplantae</taxon>
        <taxon>Streptophyta</taxon>
        <taxon>Embryophyta</taxon>
        <taxon>Tracheophyta</taxon>
        <taxon>Spermatophyta</taxon>
        <taxon>Magnoliopsida</taxon>
        <taxon>eudicotyledons</taxon>
        <taxon>Gunneridae</taxon>
        <taxon>Pentapetalae</taxon>
        <taxon>rosids</taxon>
        <taxon>fabids</taxon>
        <taxon>Fabales</taxon>
        <taxon>Fabaceae</taxon>
        <taxon>Papilionoideae</taxon>
        <taxon>50 kb inversion clade</taxon>
        <taxon>NPAAA clade</taxon>
        <taxon>indigoferoid/millettioid clade</taxon>
        <taxon>Phaseoleae</taxon>
        <taxon>Vigna</taxon>
    </lineage>
</organism>
<accession>A0A3Q0EQ62</accession>
<dbReference type="FunFam" id="3.40.50.10140:FF:000007">
    <property type="entry name" value="Disease resistance protein (TIR-NBS-LRR class)"/>
    <property type="match status" value="1"/>
</dbReference>
<proteinExistence type="predicted"/>
<dbReference type="PANTHER" id="PTHR32009">
    <property type="entry name" value="TMV RESISTANCE PROTEIN N-LIKE"/>
    <property type="match status" value="1"/>
</dbReference>
<dbReference type="SMART" id="SM00255">
    <property type="entry name" value="TIR"/>
    <property type="match status" value="1"/>
</dbReference>
<keyword evidence="3" id="KW-1185">Reference proteome</keyword>